<proteinExistence type="predicted"/>
<sequence>MPELPQSQTLHRGIRILELLAAAGSPQTIAEVGAGLGVHRSITYRLLRTLEDHRLVERDAGGRYWLGLGLTGLARGVRNDLQAAAGPRLNALAGELGMTAFLVVRAGDEAVTVVSVEPQDTAAHVTYRPGTRHPVDRGAPGVAMLIPEAPAASDRPELVAARETGWAVSFGEVLPGLRSVAAPVVGARAAIAVVYVDESADVERIGRALVDAAAKIAAGI</sequence>
<dbReference type="SMART" id="SM00346">
    <property type="entry name" value="HTH_ICLR"/>
    <property type="match status" value="1"/>
</dbReference>
<dbReference type="Proteomes" id="UP000637628">
    <property type="component" value="Unassembled WGS sequence"/>
</dbReference>
<dbReference type="SUPFAM" id="SSF46785">
    <property type="entry name" value="Winged helix' DNA-binding domain"/>
    <property type="match status" value="1"/>
</dbReference>
<dbReference type="EMBL" id="BOML01000043">
    <property type="protein sequence ID" value="GIE04169.1"/>
    <property type="molecule type" value="Genomic_DNA"/>
</dbReference>
<gene>
    <name evidence="6" type="ORF">Adu01nite_55190</name>
</gene>
<dbReference type="InterPro" id="IPR036390">
    <property type="entry name" value="WH_DNA-bd_sf"/>
</dbReference>
<dbReference type="InterPro" id="IPR014757">
    <property type="entry name" value="Tscrpt_reg_IclR_C"/>
</dbReference>
<evidence type="ECO:0000256" key="1">
    <source>
        <dbReference type="ARBA" id="ARBA00023015"/>
    </source>
</evidence>
<dbReference type="RefSeq" id="WP_203730685.1">
    <property type="nucleotide sequence ID" value="NZ_BAAATX010000029.1"/>
</dbReference>
<organism evidence="6 7">
    <name type="scientific">Paractinoplanes durhamensis</name>
    <dbReference type="NCBI Taxonomy" id="113563"/>
    <lineage>
        <taxon>Bacteria</taxon>
        <taxon>Bacillati</taxon>
        <taxon>Actinomycetota</taxon>
        <taxon>Actinomycetes</taxon>
        <taxon>Micromonosporales</taxon>
        <taxon>Micromonosporaceae</taxon>
        <taxon>Paractinoplanes</taxon>
    </lineage>
</organism>
<comment type="caution">
    <text evidence="6">The sequence shown here is derived from an EMBL/GenBank/DDBJ whole genome shotgun (WGS) entry which is preliminary data.</text>
</comment>
<protein>
    <recommendedName>
        <fullName evidence="8">IclR family transcriptional regulator</fullName>
    </recommendedName>
</protein>
<dbReference type="Gene3D" id="1.10.10.10">
    <property type="entry name" value="Winged helix-like DNA-binding domain superfamily/Winged helix DNA-binding domain"/>
    <property type="match status" value="1"/>
</dbReference>
<dbReference type="PANTHER" id="PTHR30136">
    <property type="entry name" value="HELIX-TURN-HELIX TRANSCRIPTIONAL REGULATOR, ICLR FAMILY"/>
    <property type="match status" value="1"/>
</dbReference>
<evidence type="ECO:0008006" key="8">
    <source>
        <dbReference type="Google" id="ProtNLM"/>
    </source>
</evidence>
<reference evidence="6 7" key="1">
    <citation type="submission" date="2021-01" db="EMBL/GenBank/DDBJ databases">
        <title>Whole genome shotgun sequence of Actinoplanes durhamensis NBRC 14914.</title>
        <authorList>
            <person name="Komaki H."/>
            <person name="Tamura T."/>
        </authorList>
    </citation>
    <scope>NUCLEOTIDE SEQUENCE [LARGE SCALE GENOMIC DNA]</scope>
    <source>
        <strain evidence="6 7">NBRC 14914</strain>
    </source>
</reference>
<name>A0ABQ3Z3Q3_9ACTN</name>
<dbReference type="SUPFAM" id="SSF55781">
    <property type="entry name" value="GAF domain-like"/>
    <property type="match status" value="1"/>
</dbReference>
<dbReference type="PANTHER" id="PTHR30136:SF24">
    <property type="entry name" value="HTH-TYPE TRANSCRIPTIONAL REPRESSOR ALLR"/>
    <property type="match status" value="1"/>
</dbReference>
<keyword evidence="3" id="KW-0804">Transcription</keyword>
<evidence type="ECO:0000256" key="2">
    <source>
        <dbReference type="ARBA" id="ARBA00023125"/>
    </source>
</evidence>
<dbReference type="InterPro" id="IPR029016">
    <property type="entry name" value="GAF-like_dom_sf"/>
</dbReference>
<feature type="domain" description="IclR-ED" evidence="5">
    <location>
        <begin position="64"/>
        <end position="220"/>
    </location>
</feature>
<dbReference type="Pfam" id="PF09339">
    <property type="entry name" value="HTH_IclR"/>
    <property type="match status" value="1"/>
</dbReference>
<evidence type="ECO:0000313" key="7">
    <source>
        <dbReference type="Proteomes" id="UP000637628"/>
    </source>
</evidence>
<dbReference type="PROSITE" id="PS51078">
    <property type="entry name" value="ICLR_ED"/>
    <property type="match status" value="1"/>
</dbReference>
<keyword evidence="7" id="KW-1185">Reference proteome</keyword>
<accession>A0ABQ3Z3Q3</accession>
<evidence type="ECO:0000259" key="4">
    <source>
        <dbReference type="PROSITE" id="PS51077"/>
    </source>
</evidence>
<evidence type="ECO:0000313" key="6">
    <source>
        <dbReference type="EMBL" id="GIE04169.1"/>
    </source>
</evidence>
<dbReference type="InterPro" id="IPR050707">
    <property type="entry name" value="HTH_MetabolicPath_Reg"/>
</dbReference>
<dbReference type="InterPro" id="IPR005471">
    <property type="entry name" value="Tscrpt_reg_IclR_N"/>
</dbReference>
<keyword evidence="1" id="KW-0805">Transcription regulation</keyword>
<evidence type="ECO:0000256" key="3">
    <source>
        <dbReference type="ARBA" id="ARBA00023163"/>
    </source>
</evidence>
<dbReference type="PROSITE" id="PS51077">
    <property type="entry name" value="HTH_ICLR"/>
    <property type="match status" value="1"/>
</dbReference>
<feature type="domain" description="HTH iclR-type" evidence="4">
    <location>
        <begin position="7"/>
        <end position="68"/>
    </location>
</feature>
<evidence type="ECO:0000259" key="5">
    <source>
        <dbReference type="PROSITE" id="PS51078"/>
    </source>
</evidence>
<dbReference type="Gene3D" id="3.30.450.40">
    <property type="match status" value="2"/>
</dbReference>
<keyword evidence="2" id="KW-0238">DNA-binding</keyword>
<dbReference type="InterPro" id="IPR036388">
    <property type="entry name" value="WH-like_DNA-bd_sf"/>
</dbReference>